<proteinExistence type="inferred from homology"/>
<reference evidence="11" key="1">
    <citation type="submission" date="2025-08" db="UniProtKB">
        <authorList>
            <consortium name="RefSeq"/>
        </authorList>
    </citation>
    <scope>IDENTIFICATION</scope>
    <source>
        <tissue evidence="11">Whole sample</tissue>
    </source>
</reference>
<keyword evidence="4" id="KW-0677">Repeat</keyword>
<dbReference type="SMART" id="SM00679">
    <property type="entry name" value="CTNS"/>
    <property type="match status" value="2"/>
</dbReference>
<dbReference type="KEGG" id="cvn:111135524"/>
<protein>
    <recommendedName>
        <fullName evidence="8">Mannose-P-dolichol utilization defect 1 protein homolog</fullName>
    </recommendedName>
</protein>
<accession>A0A8B8EN83</accession>
<organism evidence="10 11">
    <name type="scientific">Crassostrea virginica</name>
    <name type="common">Eastern oyster</name>
    <dbReference type="NCBI Taxonomy" id="6565"/>
    <lineage>
        <taxon>Eukaryota</taxon>
        <taxon>Metazoa</taxon>
        <taxon>Spiralia</taxon>
        <taxon>Lophotrochozoa</taxon>
        <taxon>Mollusca</taxon>
        <taxon>Bivalvia</taxon>
        <taxon>Autobranchia</taxon>
        <taxon>Pteriomorphia</taxon>
        <taxon>Ostreida</taxon>
        <taxon>Ostreoidea</taxon>
        <taxon>Ostreidae</taxon>
        <taxon>Crassostrea</taxon>
    </lineage>
</organism>
<keyword evidence="3 8" id="KW-0812">Transmembrane</keyword>
<keyword evidence="2" id="KW-0813">Transport</keyword>
<feature type="transmembrane region" description="Helical" evidence="9">
    <location>
        <begin position="183"/>
        <end position="202"/>
    </location>
</feature>
<dbReference type="FunFam" id="1.20.1280.290:FF:000006">
    <property type="entry name" value="mannose-P-dolichol utilization defect 1 protein"/>
    <property type="match status" value="1"/>
</dbReference>
<dbReference type="GeneID" id="111135524"/>
<feature type="transmembrane region" description="Helical" evidence="9">
    <location>
        <begin position="33"/>
        <end position="55"/>
    </location>
</feature>
<dbReference type="PIRSF" id="PIRSF023381">
    <property type="entry name" value="MannP-dilichol_defect-1p"/>
    <property type="match status" value="1"/>
</dbReference>
<dbReference type="GO" id="GO:0009312">
    <property type="term" value="P:oligosaccharide biosynthetic process"/>
    <property type="evidence" value="ECO:0007669"/>
    <property type="project" value="TreeGrafter"/>
</dbReference>
<evidence type="ECO:0000256" key="7">
    <source>
        <dbReference type="ARBA" id="ARBA00038475"/>
    </source>
</evidence>
<dbReference type="OrthoDB" id="271506at2759"/>
<keyword evidence="10" id="KW-1185">Reference proteome</keyword>
<dbReference type="AlphaFoldDB" id="A0A8B8EN83"/>
<evidence type="ECO:0000256" key="8">
    <source>
        <dbReference type="PIRNR" id="PIRNR023381"/>
    </source>
</evidence>
<comment type="subcellular location">
    <subcellularLocation>
        <location evidence="1 8">Membrane</location>
        <topology evidence="1 8">Multi-pass membrane protein</topology>
    </subcellularLocation>
</comment>
<dbReference type="Pfam" id="PF04193">
    <property type="entry name" value="PQ-loop"/>
    <property type="match status" value="2"/>
</dbReference>
<evidence type="ECO:0000313" key="11">
    <source>
        <dbReference type="RefSeq" id="XP_022341380.1"/>
    </source>
</evidence>
<evidence type="ECO:0000256" key="6">
    <source>
        <dbReference type="ARBA" id="ARBA00023136"/>
    </source>
</evidence>
<evidence type="ECO:0000256" key="5">
    <source>
        <dbReference type="ARBA" id="ARBA00022989"/>
    </source>
</evidence>
<dbReference type="InterPro" id="IPR016817">
    <property type="entry name" value="MannP-dilichol_defect-1"/>
</dbReference>
<dbReference type="GO" id="GO:0016020">
    <property type="term" value="C:membrane"/>
    <property type="evidence" value="ECO:0007669"/>
    <property type="project" value="UniProtKB-SubCell"/>
</dbReference>
<gene>
    <name evidence="11" type="primary">LOC111135524</name>
</gene>
<feature type="transmembrane region" description="Helical" evidence="9">
    <location>
        <begin position="214"/>
        <end position="235"/>
    </location>
</feature>
<evidence type="ECO:0000313" key="10">
    <source>
        <dbReference type="Proteomes" id="UP000694844"/>
    </source>
</evidence>
<dbReference type="Proteomes" id="UP000694844">
    <property type="component" value="Chromosome 5"/>
</dbReference>
<feature type="transmembrane region" description="Helical" evidence="9">
    <location>
        <begin position="76"/>
        <end position="95"/>
    </location>
</feature>
<evidence type="ECO:0000256" key="3">
    <source>
        <dbReference type="ARBA" id="ARBA00022692"/>
    </source>
</evidence>
<feature type="transmembrane region" description="Helical" evidence="9">
    <location>
        <begin position="115"/>
        <end position="139"/>
    </location>
</feature>
<dbReference type="RefSeq" id="XP_022341380.1">
    <property type="nucleotide sequence ID" value="XM_022485672.1"/>
</dbReference>
<dbReference type="FunFam" id="1.20.1280.290:FF:000031">
    <property type="entry name" value="Mannose-P-dolichol utilization defect 1"/>
    <property type="match status" value="1"/>
</dbReference>
<feature type="transmembrane region" description="Helical" evidence="9">
    <location>
        <begin position="151"/>
        <end position="171"/>
    </location>
</feature>
<evidence type="ECO:0000256" key="1">
    <source>
        <dbReference type="ARBA" id="ARBA00004141"/>
    </source>
</evidence>
<name>A0A8B8EN83_CRAVI</name>
<dbReference type="PANTHER" id="PTHR12226">
    <property type="entry name" value="MANNOSE-P-DOLICHOL UTILIZATION DEFECT 1 LEC35 -RELATED"/>
    <property type="match status" value="1"/>
</dbReference>
<dbReference type="Gene3D" id="1.20.1280.290">
    <property type="match status" value="2"/>
</dbReference>
<dbReference type="InterPro" id="IPR006603">
    <property type="entry name" value="PQ-loop_rpt"/>
</dbReference>
<dbReference type="PANTHER" id="PTHR12226:SF2">
    <property type="entry name" value="MANNOSE-P-DOLICHOL UTILIZATION DEFECT 1 PROTEIN"/>
    <property type="match status" value="1"/>
</dbReference>
<keyword evidence="6 8" id="KW-0472">Membrane</keyword>
<sequence>MATDNTTTGLGGYLHFIFPQPCYDEYFVKFNFFHTQCFSIVLSKVLGYGIILGAVMVKLPQIMKIVNAGSGQGISLIAVMCELFAISATTTYGYAMSFPFSSYGEGLFLTIQTSLIGFLILFFGGNAVGAFSFGAVYIGIMGYLLSGLCPLSVLGALQSINIPIVILSKMLQAVTNYRNGGTGQLSVVTVFLLFAGSLARVFTSIQETGDNLIIVTFIVSTVFNGVIFAQILYYWNQKSKKD</sequence>
<evidence type="ECO:0000256" key="9">
    <source>
        <dbReference type="SAM" id="Phobius"/>
    </source>
</evidence>
<keyword evidence="5 8" id="KW-1133">Transmembrane helix</keyword>
<comment type="similarity">
    <text evidence="7 8">Belongs to the MPDU1 (TC 2.A.43.3) family.</text>
</comment>
<evidence type="ECO:0000256" key="2">
    <source>
        <dbReference type="ARBA" id="ARBA00022448"/>
    </source>
</evidence>
<evidence type="ECO:0000256" key="4">
    <source>
        <dbReference type="ARBA" id="ARBA00022737"/>
    </source>
</evidence>